<gene>
    <name evidence="1" type="ORF">NUW54_g8580</name>
</gene>
<comment type="caution">
    <text evidence="1">The sequence shown here is derived from an EMBL/GenBank/DDBJ whole genome shotgun (WGS) entry which is preliminary data.</text>
</comment>
<evidence type="ECO:0000313" key="1">
    <source>
        <dbReference type="EMBL" id="KAJ2990093.1"/>
    </source>
</evidence>
<name>A0ACC1PFH1_9APHY</name>
<dbReference type="Proteomes" id="UP001144978">
    <property type="component" value="Unassembled WGS sequence"/>
</dbReference>
<keyword evidence="2" id="KW-1185">Reference proteome</keyword>
<accession>A0ACC1PFH1</accession>
<reference evidence="1" key="1">
    <citation type="submission" date="2022-08" db="EMBL/GenBank/DDBJ databases">
        <title>Genome Sequence of Pycnoporus sanguineus.</title>
        <authorList>
            <person name="Buettner E."/>
        </authorList>
    </citation>
    <scope>NUCLEOTIDE SEQUENCE</scope>
    <source>
        <strain evidence="1">CG-C14</strain>
    </source>
</reference>
<organism evidence="1 2">
    <name type="scientific">Trametes sanguinea</name>
    <dbReference type="NCBI Taxonomy" id="158606"/>
    <lineage>
        <taxon>Eukaryota</taxon>
        <taxon>Fungi</taxon>
        <taxon>Dikarya</taxon>
        <taxon>Basidiomycota</taxon>
        <taxon>Agaricomycotina</taxon>
        <taxon>Agaricomycetes</taxon>
        <taxon>Polyporales</taxon>
        <taxon>Polyporaceae</taxon>
        <taxon>Trametes</taxon>
    </lineage>
</organism>
<evidence type="ECO:0000313" key="2">
    <source>
        <dbReference type="Proteomes" id="UP001144978"/>
    </source>
</evidence>
<sequence>MASTYPTKEEALVVAAAEELMVKTMARYDPSHDAFHVQRVRRNALHLARAVSLGLSEDKRPDLLTVELAALLHDVLDKKYVSAEEAADPYAFFLPFFEKTASESGLDLVKDGRARLITRIVENVSWSTEKKLIAAGKIDDWYRNCVELHCVQDADRLDAIGAFGILRCAAYSAATNQYESAYTEMQRRAEPCDSALHTPEGDPAHESSAIQHFHDKLLHIKDRLKTEPGKRLADKRHKLMLDFLQAVEDEYNDGTPIWGQRQIDGPGVWVTCVKGKERQTVGELYDLFESLANELWPQESAPSANAEEDSDEEDGGAEDLEKQIAKEVESMKRPRKETRFANCQTNTPCVVFISCKPPVDPVKLVTTHVENVMRTGVTHTRFTQRLTPVAGTSVANVPEIQSLCGRLVREALAAEPDKKFTYKIELRMRNHNTLKRDTLIPEIAKCVPEGHTVSLDNPELFILVEVFKSVCGISVVKDYYKLHKFNVMEIANAKNLSEEGADSRVQAEKSKVAIAETSNVSSAAGPEENGIRVEGLYALGRAIGKTRAAQFWSVARSVAFRGSVLASDEEVHGILPECELNGERFTPRAHRLHQDFTAHLRYARPTERPTRIEQPYWEADAKRLCQIKAISALYPTRQSQRVKAPSCSVFRATGISPSTLHTPPVLLTFTKYLASHTAAMGDLVDSMLDLMRRLPPTHVEENVASLVAMCPDYADDLLGSVDQPLKVMSDRATGKEYLACDYNRDGDSYRSPWSNEYDPPLEDGTTPSPKLRKLEIQANEAFDTYREMYYEGGVSSVFLWDLDDGGFAGVVLLKKTLNPSAPGEPSGSWDSIHVFEVPLEAGDAFLHGRDLELIVPPHALLLLARDACPSTQHARPDARCTRRSVRRG</sequence>
<dbReference type="EMBL" id="JANSHE010002685">
    <property type="protein sequence ID" value="KAJ2990093.1"/>
    <property type="molecule type" value="Genomic_DNA"/>
</dbReference>
<protein>
    <submittedName>
        <fullName evidence="1">Uncharacterized protein</fullName>
    </submittedName>
</protein>
<proteinExistence type="predicted"/>